<dbReference type="PANTHER" id="PTHR43795:SF39">
    <property type="entry name" value="AMINOTRANSFERASE CLASS I_CLASSII DOMAIN-CONTAINING PROTEIN"/>
    <property type="match status" value="1"/>
</dbReference>
<dbReference type="EMBL" id="KZ678385">
    <property type="protein sequence ID" value="PSR99291.1"/>
    <property type="molecule type" value="Genomic_DNA"/>
</dbReference>
<dbReference type="InterPro" id="IPR015422">
    <property type="entry name" value="PyrdxlP-dep_Trfase_small"/>
</dbReference>
<dbReference type="InterPro" id="IPR015421">
    <property type="entry name" value="PyrdxlP-dep_Trfase_major"/>
</dbReference>
<evidence type="ECO:0000256" key="2">
    <source>
        <dbReference type="ARBA" id="ARBA00022898"/>
    </source>
</evidence>
<dbReference type="Gene3D" id="3.40.640.10">
    <property type="entry name" value="Type I PLP-dependent aspartate aminotransferase-like (Major domain)"/>
    <property type="match status" value="1"/>
</dbReference>
<dbReference type="PANTHER" id="PTHR43795">
    <property type="entry name" value="BIFUNCTIONAL ASPARTATE AMINOTRANSFERASE AND GLUTAMATE/ASPARTATE-PREPHENATE AMINOTRANSFERASE-RELATED"/>
    <property type="match status" value="1"/>
</dbReference>
<dbReference type="GO" id="GO:0030170">
    <property type="term" value="F:pyridoxal phosphate binding"/>
    <property type="evidence" value="ECO:0007669"/>
    <property type="project" value="InterPro"/>
</dbReference>
<protein>
    <submittedName>
        <fullName evidence="4">Pyridoxal phosphate-dependent transferase</fullName>
    </submittedName>
</protein>
<evidence type="ECO:0000313" key="5">
    <source>
        <dbReference type="Proteomes" id="UP000241462"/>
    </source>
</evidence>
<organism evidence="4 5">
    <name type="scientific">Coniella lustricola</name>
    <dbReference type="NCBI Taxonomy" id="2025994"/>
    <lineage>
        <taxon>Eukaryota</taxon>
        <taxon>Fungi</taxon>
        <taxon>Dikarya</taxon>
        <taxon>Ascomycota</taxon>
        <taxon>Pezizomycotina</taxon>
        <taxon>Sordariomycetes</taxon>
        <taxon>Sordariomycetidae</taxon>
        <taxon>Diaporthales</taxon>
        <taxon>Schizoparmaceae</taxon>
        <taxon>Coniella</taxon>
    </lineage>
</organism>
<keyword evidence="4" id="KW-0808">Transferase</keyword>
<evidence type="ECO:0000313" key="4">
    <source>
        <dbReference type="EMBL" id="PSR99291.1"/>
    </source>
</evidence>
<sequence>MTAFPPSTRGQQNVKPNLMIDLSRRVAQNAYDEKTNPTGIIDLGSASNALMRDEVESWVKRTETAGDIRNCSYRNLKYNDTRCAPHLPAAAATFVNTFFHPRVVLTPTNILVANGLTALLDTLFFNLADAGAAVLVPTPSYGMFQHDLAARNGLHLVPVPCDDIIQARFRQHVRPGRPQPELLNRLKKAAQEQRALGRPVAAVLLANPDNPLAACYSSGMLRWIVKWCRLERVHLVVDEVYALSGGEEFQSVLHLGLDDMLENVHVLYGMSKDFGLGGCRVGFLATYNEQLYRAMRTCSMFTWVSAFGGIIATRLLSDTDYISQTFLPKFQALLKERRDYLATILPDNNIGYSSPNAAFFVYVNLQPWLSYFAENEEKLISIAASDSTGSSTQELALLEHLIHHGVFLEPGQAFFAQEPGHFRLNYGIEGRDFVKGLARLLGALRALSGEKLCAEELDVGVFDGRQQQQQQQHSGWRFLSCLDSS</sequence>
<dbReference type="InterPro" id="IPR004838">
    <property type="entry name" value="NHTrfase_class1_PyrdxlP-BS"/>
</dbReference>
<proteinExistence type="inferred from homology"/>
<dbReference type="InParanoid" id="A0A2T3AIL5"/>
<dbReference type="GO" id="GO:0008483">
    <property type="term" value="F:transaminase activity"/>
    <property type="evidence" value="ECO:0007669"/>
    <property type="project" value="TreeGrafter"/>
</dbReference>
<dbReference type="Pfam" id="PF00155">
    <property type="entry name" value="Aminotran_1_2"/>
    <property type="match status" value="1"/>
</dbReference>
<dbReference type="PROSITE" id="PS00105">
    <property type="entry name" value="AA_TRANSFER_CLASS_1"/>
    <property type="match status" value="1"/>
</dbReference>
<dbReference type="Proteomes" id="UP000241462">
    <property type="component" value="Unassembled WGS sequence"/>
</dbReference>
<dbReference type="AlphaFoldDB" id="A0A2T3AIL5"/>
<dbReference type="OrthoDB" id="7042322at2759"/>
<evidence type="ECO:0000256" key="1">
    <source>
        <dbReference type="ARBA" id="ARBA00007441"/>
    </source>
</evidence>
<dbReference type="GO" id="GO:0006520">
    <property type="term" value="P:amino acid metabolic process"/>
    <property type="evidence" value="ECO:0007669"/>
    <property type="project" value="TreeGrafter"/>
</dbReference>
<comment type="similarity">
    <text evidence="1">Belongs to the class-I pyridoxal-phosphate-dependent aminotransferase family.</text>
</comment>
<dbReference type="PRINTS" id="PR00753">
    <property type="entry name" value="ACCSYNTHASE"/>
</dbReference>
<dbReference type="InterPro" id="IPR015424">
    <property type="entry name" value="PyrdxlP-dep_Trfase"/>
</dbReference>
<name>A0A2T3AIL5_9PEZI</name>
<feature type="domain" description="Aminotransferase class I/classII large" evidence="3">
    <location>
        <begin position="40"/>
        <end position="427"/>
    </location>
</feature>
<keyword evidence="5" id="KW-1185">Reference proteome</keyword>
<gene>
    <name evidence="4" type="ORF">BD289DRAFT_361375</name>
</gene>
<dbReference type="InterPro" id="IPR050478">
    <property type="entry name" value="Ethylene_sulfur-biosynth"/>
</dbReference>
<dbReference type="Gene3D" id="3.90.1150.10">
    <property type="entry name" value="Aspartate Aminotransferase, domain 1"/>
    <property type="match status" value="1"/>
</dbReference>
<dbReference type="STRING" id="2025994.A0A2T3AIL5"/>
<accession>A0A2T3AIL5</accession>
<reference evidence="4 5" key="1">
    <citation type="journal article" date="2018" name="Mycol. Prog.">
        <title>Coniella lustricola, a new species from submerged detritus.</title>
        <authorList>
            <person name="Raudabaugh D.B."/>
            <person name="Iturriaga T."/>
            <person name="Carver A."/>
            <person name="Mondo S."/>
            <person name="Pangilinan J."/>
            <person name="Lipzen A."/>
            <person name="He G."/>
            <person name="Amirebrahimi M."/>
            <person name="Grigoriev I.V."/>
            <person name="Miller A.N."/>
        </authorList>
    </citation>
    <scope>NUCLEOTIDE SEQUENCE [LARGE SCALE GENOMIC DNA]</scope>
    <source>
        <strain evidence="4 5">B22-T-1</strain>
    </source>
</reference>
<keyword evidence="2" id="KW-0663">Pyridoxal phosphate</keyword>
<dbReference type="InterPro" id="IPR004839">
    <property type="entry name" value="Aminotransferase_I/II_large"/>
</dbReference>
<dbReference type="CDD" id="cd00609">
    <property type="entry name" value="AAT_like"/>
    <property type="match status" value="1"/>
</dbReference>
<dbReference type="SUPFAM" id="SSF53383">
    <property type="entry name" value="PLP-dependent transferases"/>
    <property type="match status" value="1"/>
</dbReference>
<evidence type="ECO:0000259" key="3">
    <source>
        <dbReference type="Pfam" id="PF00155"/>
    </source>
</evidence>